<gene>
    <name evidence="2" type="ORF">DXA38_22170</name>
</gene>
<sequence>MDIISELLNIPQEDILSSSSYRDEDGTLVINVTLVPKQLPCPACSCCTSHVKDYKIKSIKHSALNHNSCIIHYRARRYVCTVCGKTFFESNPFTPVGNIVSNLTLLNVLKELKESNSTFASVARHNYISPTKVQEIFDLYVRIKRKSFPEIICIDEVYAMKDNHSKYVCLLLDFKTHELIDMLPERKKYSLLSYFEKIPVSEKSNVRYFIMDMYAVYRDVVHFRFPRANIAVDSFHVVKNINDALNAVRIRIMKGYDSKSIEYYLLKNFNWLLLEKEVREGKRKYNKRLNQYINYPQLLDRVLSISSELREAYHIKDLYLIFNTCSDFANAEKDFNDVMISIRRTHIQEMVDIYKMLNNWKDEIINSFIIVNGRRLSNGIMESRNSIVKLIKKTGNGYVNFARFRNRCMYCMNKDALPSLSDAQIPIKMKGKKRGSYKK</sequence>
<dbReference type="EMBL" id="QVEV01000082">
    <property type="protein sequence ID" value="RGC08229.1"/>
    <property type="molecule type" value="Genomic_DNA"/>
</dbReference>
<evidence type="ECO:0000259" key="1">
    <source>
        <dbReference type="Pfam" id="PF01610"/>
    </source>
</evidence>
<evidence type="ECO:0000313" key="2">
    <source>
        <dbReference type="EMBL" id="RGC08229.1"/>
    </source>
</evidence>
<protein>
    <submittedName>
        <fullName evidence="2">ISL3 family transposase</fullName>
    </submittedName>
</protein>
<dbReference type="InterPro" id="IPR047951">
    <property type="entry name" value="Transpos_ISL3"/>
</dbReference>
<dbReference type="AlphaFoldDB" id="A0A3E2VCY1"/>
<dbReference type="Proteomes" id="UP000260025">
    <property type="component" value="Unassembled WGS sequence"/>
</dbReference>
<proteinExistence type="predicted"/>
<organism evidence="2 3">
    <name type="scientific">Clostridium innocuum</name>
    <dbReference type="NCBI Taxonomy" id="1522"/>
    <lineage>
        <taxon>Bacteria</taxon>
        <taxon>Bacillati</taxon>
        <taxon>Bacillota</taxon>
        <taxon>Clostridia</taxon>
        <taxon>Eubacteriales</taxon>
        <taxon>Clostridiaceae</taxon>
        <taxon>Clostridium</taxon>
    </lineage>
</organism>
<dbReference type="Pfam" id="PF01610">
    <property type="entry name" value="DDE_Tnp_ISL3"/>
    <property type="match status" value="1"/>
</dbReference>
<dbReference type="PANTHER" id="PTHR33498:SF1">
    <property type="entry name" value="TRANSPOSASE FOR INSERTION SEQUENCE ELEMENT IS1557"/>
    <property type="match status" value="1"/>
</dbReference>
<dbReference type="NCBIfam" id="NF033550">
    <property type="entry name" value="transpos_ISL3"/>
    <property type="match status" value="1"/>
</dbReference>
<accession>A0A3E2VCY1</accession>
<dbReference type="InterPro" id="IPR002560">
    <property type="entry name" value="Transposase_DDE"/>
</dbReference>
<evidence type="ECO:0000313" key="3">
    <source>
        <dbReference type="Proteomes" id="UP000260025"/>
    </source>
</evidence>
<comment type="caution">
    <text evidence="2">The sequence shown here is derived from an EMBL/GenBank/DDBJ whole genome shotgun (WGS) entry which is preliminary data.</text>
</comment>
<dbReference type="OrthoDB" id="1653543at2"/>
<dbReference type="RefSeq" id="WP_117445026.1">
    <property type="nucleotide sequence ID" value="NZ_JAKNHC010000138.1"/>
</dbReference>
<name>A0A3E2VCY1_CLOIN</name>
<reference evidence="2 3" key="1">
    <citation type="submission" date="2018-08" db="EMBL/GenBank/DDBJ databases">
        <title>A genome reference for cultivated species of the human gut microbiota.</title>
        <authorList>
            <person name="Zou Y."/>
            <person name="Xue W."/>
            <person name="Luo G."/>
        </authorList>
    </citation>
    <scope>NUCLEOTIDE SEQUENCE [LARGE SCALE GENOMIC DNA]</scope>
    <source>
        <strain evidence="2 3">OF01-2LB</strain>
    </source>
</reference>
<feature type="domain" description="Transposase IS204/IS1001/IS1096/IS1165 DDE" evidence="1">
    <location>
        <begin position="152"/>
        <end position="407"/>
    </location>
</feature>
<dbReference type="PANTHER" id="PTHR33498">
    <property type="entry name" value="TRANSPOSASE FOR INSERTION SEQUENCE ELEMENT IS1557"/>
    <property type="match status" value="1"/>
</dbReference>